<evidence type="ECO:0008006" key="3">
    <source>
        <dbReference type="Google" id="ProtNLM"/>
    </source>
</evidence>
<comment type="caution">
    <text evidence="1">The sequence shown here is derived from an EMBL/GenBank/DDBJ whole genome shotgun (WGS) entry which is preliminary data.</text>
</comment>
<dbReference type="RefSeq" id="WP_106255604.1">
    <property type="nucleotide sequence ID" value="NZ_CAWNSW010000086.1"/>
</dbReference>
<evidence type="ECO:0000313" key="1">
    <source>
        <dbReference type="EMBL" id="PSB31720.1"/>
    </source>
</evidence>
<dbReference type="OrthoDB" id="570706at2"/>
<evidence type="ECO:0000313" key="2">
    <source>
        <dbReference type="Proteomes" id="UP000239576"/>
    </source>
</evidence>
<reference evidence="1 2" key="2">
    <citation type="submission" date="2018-03" db="EMBL/GenBank/DDBJ databases">
        <title>The ancient ancestry and fast evolution of plastids.</title>
        <authorList>
            <person name="Moore K.R."/>
            <person name="Magnabosco C."/>
            <person name="Momper L."/>
            <person name="Gold D.A."/>
            <person name="Bosak T."/>
            <person name="Fournier G.P."/>
        </authorList>
    </citation>
    <scope>NUCLEOTIDE SEQUENCE [LARGE SCALE GENOMIC DNA]</scope>
    <source>
        <strain evidence="1 2">ULC18</strain>
    </source>
</reference>
<dbReference type="Proteomes" id="UP000239576">
    <property type="component" value="Unassembled WGS sequence"/>
</dbReference>
<proteinExistence type="predicted"/>
<accession>A0A2T1EG42</accession>
<dbReference type="AlphaFoldDB" id="A0A2T1EG42"/>
<keyword evidence="2" id="KW-1185">Reference proteome</keyword>
<reference evidence="2" key="1">
    <citation type="submission" date="2018-02" db="EMBL/GenBank/DDBJ databases">
        <authorList>
            <person name="Moore K."/>
            <person name="Momper L."/>
        </authorList>
    </citation>
    <scope>NUCLEOTIDE SEQUENCE [LARGE SCALE GENOMIC DNA]</scope>
    <source>
        <strain evidence="2">ULC18</strain>
    </source>
</reference>
<dbReference type="EMBL" id="PVWK01000033">
    <property type="protein sequence ID" value="PSB31720.1"/>
    <property type="molecule type" value="Genomic_DNA"/>
</dbReference>
<name>A0A2T1EG42_9CYAN</name>
<gene>
    <name evidence="1" type="ORF">C7B82_07035</name>
</gene>
<sequence length="307" mass="35421">MLVWFMHGASVRQSGYADPLRSRIISEFLDRGLSVPEFYSCFWGDALGSTDQLWGWIQQDLEAFKWDQPQIDIDDVFHYRQRREQLITGFFNDIFNYLNTQQGRIVRRTIAVQFLSFLTDNPFEEDLHIVAHSLGSVILWDLLFSDSFDDSDPAFYIRNAIKGLSGASEGRKVKLRSITTIGSPMLIFRQLLGMNVKRLKQFASRYVSEPLRWVNVIHASDIFAYPLRASLELDDASLYFRDHYLGERNFLKRQMGDVTMALGLMADHSRYWRSSRVAHLAIANLLGDEQALEQTSPILEFGESDEA</sequence>
<protein>
    <recommendedName>
        <fullName evidence="3">Alpha/beta hydrolase</fullName>
    </recommendedName>
</protein>
<organism evidence="1 2">
    <name type="scientific">Stenomitos frigidus ULC18</name>
    <dbReference type="NCBI Taxonomy" id="2107698"/>
    <lineage>
        <taxon>Bacteria</taxon>
        <taxon>Bacillati</taxon>
        <taxon>Cyanobacteriota</taxon>
        <taxon>Cyanophyceae</taxon>
        <taxon>Leptolyngbyales</taxon>
        <taxon>Leptolyngbyaceae</taxon>
        <taxon>Stenomitos</taxon>
    </lineage>
</organism>